<gene>
    <name evidence="1" type="ORF">KHZ85_07045</name>
</gene>
<dbReference type="AlphaFoldDB" id="A0A942WBY2"/>
<reference evidence="1" key="1">
    <citation type="submission" date="2021-02" db="EMBL/GenBank/DDBJ databases">
        <title>Infant gut strain persistence is associated with maternal origin, phylogeny, and functional potential including surface adhesion and iron acquisition.</title>
        <authorList>
            <person name="Lou Y.C."/>
        </authorList>
    </citation>
    <scope>NUCLEOTIDE SEQUENCE</scope>
    <source>
        <strain evidence="1">L3_108_103G1_dasL3_108_103G1_concoct_2</strain>
    </source>
</reference>
<organism evidence="1 2">
    <name type="scientific">Amedibacillus dolichus</name>
    <dbReference type="NCBI Taxonomy" id="31971"/>
    <lineage>
        <taxon>Bacteria</taxon>
        <taxon>Bacillati</taxon>
        <taxon>Bacillota</taxon>
        <taxon>Erysipelotrichia</taxon>
        <taxon>Erysipelotrichales</taxon>
        <taxon>Erysipelotrichaceae</taxon>
        <taxon>Amedibacillus</taxon>
    </lineage>
</organism>
<proteinExistence type="predicted"/>
<dbReference type="Proteomes" id="UP000753219">
    <property type="component" value="Unassembled WGS sequence"/>
</dbReference>
<accession>A0A942WBY2</accession>
<dbReference type="GeneID" id="92793527"/>
<comment type="caution">
    <text evidence="1">The sequence shown here is derived from an EMBL/GenBank/DDBJ whole genome shotgun (WGS) entry which is preliminary data.</text>
</comment>
<dbReference type="EMBL" id="JAGZMZ010000017">
    <property type="protein sequence ID" value="MBS4884505.1"/>
    <property type="molecule type" value="Genomic_DNA"/>
</dbReference>
<sequence>MMIFWIVFVVALLLISVVSFLYALAKVAHDSDLYAGYDEDLLKCEYGSELTELEQKEDESA</sequence>
<evidence type="ECO:0000313" key="2">
    <source>
        <dbReference type="Proteomes" id="UP000753219"/>
    </source>
</evidence>
<name>A0A942WBY2_9FIRM</name>
<evidence type="ECO:0000313" key="1">
    <source>
        <dbReference type="EMBL" id="MBS4884505.1"/>
    </source>
</evidence>
<protein>
    <submittedName>
        <fullName evidence="1">Uncharacterized protein</fullName>
    </submittedName>
</protein>
<dbReference type="RefSeq" id="WP_004799695.1">
    <property type="nucleotide sequence ID" value="NZ_CABKNA010000004.1"/>
</dbReference>